<name>A0ABC8TB84_9AQUA</name>
<feature type="domain" description="NmrA-like" evidence="2">
    <location>
        <begin position="29"/>
        <end position="215"/>
    </location>
</feature>
<evidence type="ECO:0000313" key="3">
    <source>
        <dbReference type="EMBL" id="CAK9166667.1"/>
    </source>
</evidence>
<feature type="compositionally biased region" description="Basic and acidic residues" evidence="1">
    <location>
        <begin position="309"/>
        <end position="336"/>
    </location>
</feature>
<feature type="region of interest" description="Disordered" evidence="1">
    <location>
        <begin position="289"/>
        <end position="336"/>
    </location>
</feature>
<dbReference type="EMBL" id="CAUOFW020004650">
    <property type="protein sequence ID" value="CAK9166667.1"/>
    <property type="molecule type" value="Genomic_DNA"/>
</dbReference>
<dbReference type="InterPro" id="IPR008030">
    <property type="entry name" value="NmrA-like"/>
</dbReference>
<keyword evidence="4" id="KW-1185">Reference proteome</keyword>
<evidence type="ECO:0000313" key="4">
    <source>
        <dbReference type="Proteomes" id="UP001642360"/>
    </source>
</evidence>
<evidence type="ECO:0000259" key="2">
    <source>
        <dbReference type="Pfam" id="PF05368"/>
    </source>
</evidence>
<protein>
    <recommendedName>
        <fullName evidence="2">NmrA-like domain-containing protein</fullName>
    </recommendedName>
</protein>
<dbReference type="Pfam" id="PF05368">
    <property type="entry name" value="NmrA"/>
    <property type="match status" value="1"/>
</dbReference>
<organism evidence="3 4">
    <name type="scientific">Ilex paraguariensis</name>
    <name type="common">yerba mate</name>
    <dbReference type="NCBI Taxonomy" id="185542"/>
    <lineage>
        <taxon>Eukaryota</taxon>
        <taxon>Viridiplantae</taxon>
        <taxon>Streptophyta</taxon>
        <taxon>Embryophyta</taxon>
        <taxon>Tracheophyta</taxon>
        <taxon>Spermatophyta</taxon>
        <taxon>Magnoliopsida</taxon>
        <taxon>eudicotyledons</taxon>
        <taxon>Gunneridae</taxon>
        <taxon>Pentapetalae</taxon>
        <taxon>asterids</taxon>
        <taxon>campanulids</taxon>
        <taxon>Aquifoliales</taxon>
        <taxon>Aquifoliaceae</taxon>
        <taxon>Ilex</taxon>
    </lineage>
</organism>
<comment type="caution">
    <text evidence="3">The sequence shown here is derived from an EMBL/GenBank/DDBJ whole genome shotgun (WGS) entry which is preliminary data.</text>
</comment>
<proteinExistence type="predicted"/>
<dbReference type="PANTHER" id="PTHR43349">
    <property type="entry name" value="PINORESINOL REDUCTASE-RELATED"/>
    <property type="match status" value="1"/>
</dbReference>
<dbReference type="SUPFAM" id="SSF51735">
    <property type="entry name" value="NAD(P)-binding Rossmann-fold domains"/>
    <property type="match status" value="1"/>
</dbReference>
<dbReference type="InterPro" id="IPR050608">
    <property type="entry name" value="NmrA-type/Isoflavone_red_sf"/>
</dbReference>
<dbReference type="Proteomes" id="UP001642360">
    <property type="component" value="Unassembled WGS sequence"/>
</dbReference>
<gene>
    <name evidence="3" type="ORF">ILEXP_LOCUS35901</name>
</gene>
<evidence type="ECO:0000256" key="1">
    <source>
        <dbReference type="SAM" id="MobiDB-lite"/>
    </source>
</evidence>
<dbReference type="PANTHER" id="PTHR43349:SF40">
    <property type="entry name" value="PHENYLCOUMARAN BENZYLIC ETHER REDUCTASE-LIKE PROTEIN FI1"/>
    <property type="match status" value="1"/>
</dbReference>
<accession>A0ABC8TB84</accession>
<sequence>MVLKSEQHCSRKPEDTCLHHRAFQKSPIKTHAVEPAASVFKTKTQIRRTIEAEGIPYTYVACNALAAYFLPNLGQLDDATSPPRDKVVILGDGNSKAIFVKEEDVATYTIKAVDDPRTLNKLLYMSPPANIMSFNELVSLWENKIGKTLERTYILEDQLLKNIQEAPMPLKFFLSICYAAFVKGDVSKIEVDASVSVEASHIYPEVKYTTVDEFLNQLRSQAELTSLRAEESSKEFMIGGSTPIVVVEESKLCTLEDWVKESGSIAIDERGNILAEELGYTSSEDPCHTLAEESSCSLAKEPDDSLAEEQSRAERSGRSLAEESSHSLAKESSRAE</sequence>
<reference evidence="3 4" key="1">
    <citation type="submission" date="2024-02" db="EMBL/GenBank/DDBJ databases">
        <authorList>
            <person name="Vignale AGUSTIN F."/>
            <person name="Sosa J E."/>
            <person name="Modenutti C."/>
        </authorList>
    </citation>
    <scope>NUCLEOTIDE SEQUENCE [LARGE SCALE GENOMIC DNA]</scope>
</reference>
<dbReference type="InterPro" id="IPR036291">
    <property type="entry name" value="NAD(P)-bd_dom_sf"/>
</dbReference>
<dbReference type="Gene3D" id="3.90.25.10">
    <property type="entry name" value="UDP-galactose 4-epimerase, domain 1"/>
    <property type="match status" value="2"/>
</dbReference>
<dbReference type="AlphaFoldDB" id="A0ABC8TB84"/>